<proteinExistence type="predicted"/>
<comment type="caution">
    <text evidence="1">The sequence shown here is derived from an EMBL/GenBank/DDBJ whole genome shotgun (WGS) entry which is preliminary data.</text>
</comment>
<gene>
    <name evidence="1" type="ORF">JOF45_002188</name>
</gene>
<dbReference type="EMBL" id="JAGINX010000001">
    <property type="protein sequence ID" value="MBP2319169.1"/>
    <property type="molecule type" value="Genomic_DNA"/>
</dbReference>
<dbReference type="Proteomes" id="UP001519331">
    <property type="component" value="Unassembled WGS sequence"/>
</dbReference>
<protein>
    <submittedName>
        <fullName evidence="1">Zn-dependent alcohol dehydrogenase</fullName>
    </submittedName>
</protein>
<keyword evidence="2" id="KW-1185">Reference proteome</keyword>
<evidence type="ECO:0000313" key="2">
    <source>
        <dbReference type="Proteomes" id="UP001519331"/>
    </source>
</evidence>
<name>A0ABS4T3X9_9MICC</name>
<reference evidence="1 2" key="1">
    <citation type="submission" date="2021-03" db="EMBL/GenBank/DDBJ databases">
        <title>Sequencing the genomes of 1000 actinobacteria strains.</title>
        <authorList>
            <person name="Klenk H.-P."/>
        </authorList>
    </citation>
    <scope>NUCLEOTIDE SEQUENCE [LARGE SCALE GENOMIC DNA]</scope>
    <source>
        <strain evidence="1 2">DSM 12544</strain>
    </source>
</reference>
<sequence length="33" mass="3776">MKASAYVVEETDAPFMLEELEIEDPTEGRCWSV</sequence>
<accession>A0ABS4T3X9</accession>
<evidence type="ECO:0000313" key="1">
    <source>
        <dbReference type="EMBL" id="MBP2319169.1"/>
    </source>
</evidence>
<organism evidence="1 2">
    <name type="scientific">Nesterenkonia lacusekhoensis</name>
    <dbReference type="NCBI Taxonomy" id="150832"/>
    <lineage>
        <taxon>Bacteria</taxon>
        <taxon>Bacillati</taxon>
        <taxon>Actinomycetota</taxon>
        <taxon>Actinomycetes</taxon>
        <taxon>Micrococcales</taxon>
        <taxon>Micrococcaceae</taxon>
        <taxon>Nesterenkonia</taxon>
    </lineage>
</organism>